<evidence type="ECO:0000313" key="7">
    <source>
        <dbReference type="EMBL" id="CAL8099977.1"/>
    </source>
</evidence>
<organism evidence="8 9">
    <name type="scientific">Orchesella dallaii</name>
    <dbReference type="NCBI Taxonomy" id="48710"/>
    <lineage>
        <taxon>Eukaryota</taxon>
        <taxon>Metazoa</taxon>
        <taxon>Ecdysozoa</taxon>
        <taxon>Arthropoda</taxon>
        <taxon>Hexapoda</taxon>
        <taxon>Collembola</taxon>
        <taxon>Entomobryomorpha</taxon>
        <taxon>Entomobryoidea</taxon>
        <taxon>Orchesellidae</taxon>
        <taxon>Orchesellinae</taxon>
        <taxon>Orchesella</taxon>
    </lineage>
</organism>
<evidence type="ECO:0000256" key="6">
    <source>
        <dbReference type="PIRNR" id="PIRNR028763"/>
    </source>
</evidence>
<name>A0ABP1QV41_9HEXA</name>
<comment type="subcellular location">
    <subcellularLocation>
        <location evidence="1 6">Nucleus</location>
    </subcellularLocation>
</comment>
<dbReference type="PIRSF" id="PIRSF028763">
    <property type="entry name" value="RNA_pol_Rpc34"/>
    <property type="match status" value="1"/>
</dbReference>
<protein>
    <recommendedName>
        <fullName evidence="6">DNA-directed RNA polymerase III subunit RPC6</fullName>
        <shortName evidence="6">RNA polymerase III subunit C6</shortName>
    </recommendedName>
</protein>
<evidence type="ECO:0000256" key="5">
    <source>
        <dbReference type="ARBA" id="ARBA00023242"/>
    </source>
</evidence>
<accession>A0ABP1QV41</accession>
<evidence type="ECO:0000256" key="4">
    <source>
        <dbReference type="ARBA" id="ARBA00023163"/>
    </source>
</evidence>
<dbReference type="Gene3D" id="1.10.10.10">
    <property type="entry name" value="Winged helix-like DNA-binding domain superfamily/Winged helix DNA-binding domain"/>
    <property type="match status" value="2"/>
</dbReference>
<comment type="function">
    <text evidence="6">DNA-dependent RNA polymerase catalyzes the transcription of DNA into RNA using the four ribonucleoside triphosphates as substrates. Specific peripheric component of RNA polymerase III which synthesizes small RNAs, such as 5S rRNA and tRNAs.</text>
</comment>
<comment type="similarity">
    <text evidence="2 6">Belongs to the eukaryotic RPC34/RPC39 RNA polymerase subunit family.</text>
</comment>
<dbReference type="EMBL" id="CAXLJM020000032">
    <property type="protein sequence ID" value="CAL8099977.1"/>
    <property type="molecule type" value="Genomic_DNA"/>
</dbReference>
<evidence type="ECO:0000313" key="8">
    <source>
        <dbReference type="EMBL" id="CAL8111876.1"/>
    </source>
</evidence>
<dbReference type="InterPro" id="IPR036390">
    <property type="entry name" value="WH_DNA-bd_sf"/>
</dbReference>
<comment type="caution">
    <text evidence="8">The sequence shown here is derived from an EMBL/GenBank/DDBJ whole genome shotgun (WGS) entry which is preliminary data.</text>
</comment>
<evidence type="ECO:0000256" key="1">
    <source>
        <dbReference type="ARBA" id="ARBA00004123"/>
    </source>
</evidence>
<dbReference type="SUPFAM" id="SSF46785">
    <property type="entry name" value="Winged helix' DNA-binding domain"/>
    <property type="match status" value="2"/>
</dbReference>
<gene>
    <name evidence="7" type="ORF">ODALV1_LOCUS10402</name>
    <name evidence="8" type="ORF">ODALV1_LOCUS15397</name>
</gene>
<dbReference type="InterPro" id="IPR007832">
    <property type="entry name" value="RNA_pol_Rpc34"/>
</dbReference>
<reference evidence="8 9" key="1">
    <citation type="submission" date="2024-08" db="EMBL/GenBank/DDBJ databases">
        <authorList>
            <person name="Cucini C."/>
            <person name="Frati F."/>
        </authorList>
    </citation>
    <scope>NUCLEOTIDE SEQUENCE [LARGE SCALE GENOMIC DNA]</scope>
</reference>
<evidence type="ECO:0000313" key="9">
    <source>
        <dbReference type="Proteomes" id="UP001642540"/>
    </source>
</evidence>
<sequence>MTAAVDSYDISTLTDFERRILDLAKEFPKGIPDKIVQNDMPAVKGAERAAAINNLLSLGLLDLYKQGNDLLYKLKPKVTEPDQMKNADSEEKVVYDIIKEAGNMGIWIRDIRVQSNLLMTQLNKIVKSLESKKLIKAVKSVSASKKKVYMLYDLEPHRSLTGGAWYSDQDFESEFVTILNQQCYRYLCDKKDRANSTPLEFGPKAARIIALTSLEELHKFISNLGISKVELTKEDIETILNTLIYDGKVEKVFKEDKKMFIAIDSYVDTAGYTQVPCGVCPVAEHCSERGAINPSSCIYMDTWLEPS</sequence>
<evidence type="ECO:0000256" key="2">
    <source>
        <dbReference type="ARBA" id="ARBA00011038"/>
    </source>
</evidence>
<dbReference type="PANTHER" id="PTHR12780">
    <property type="entry name" value="RNA POLYMERASE III DNA DIRECTED , 39KD SUBUNIT-RELATED"/>
    <property type="match status" value="1"/>
</dbReference>
<keyword evidence="9" id="KW-1185">Reference proteome</keyword>
<keyword evidence="3 6" id="KW-0240">DNA-directed RNA polymerase</keyword>
<keyword evidence="5 6" id="KW-0539">Nucleus</keyword>
<dbReference type="Proteomes" id="UP001642540">
    <property type="component" value="Unassembled WGS sequence"/>
</dbReference>
<dbReference type="InterPro" id="IPR036388">
    <property type="entry name" value="WH-like_DNA-bd_sf"/>
</dbReference>
<evidence type="ECO:0000256" key="3">
    <source>
        <dbReference type="ARBA" id="ARBA00022478"/>
    </source>
</evidence>
<dbReference type="Pfam" id="PF05158">
    <property type="entry name" value="RNA_pol_Rpc34"/>
    <property type="match status" value="1"/>
</dbReference>
<dbReference type="EMBL" id="CAXLJM020000046">
    <property type="protein sequence ID" value="CAL8111876.1"/>
    <property type="molecule type" value="Genomic_DNA"/>
</dbReference>
<proteinExistence type="inferred from homology"/>
<keyword evidence="4 6" id="KW-0804">Transcription</keyword>
<dbReference type="InterPro" id="IPR016049">
    <property type="entry name" value="RNA_pol_Rpc34-like"/>
</dbReference>